<proteinExistence type="predicted"/>
<dbReference type="AlphaFoldDB" id="A0A409W9R1"/>
<dbReference type="InParanoid" id="A0A409W9R1"/>
<dbReference type="EMBL" id="NHTK01005690">
    <property type="protein sequence ID" value="PPQ75241.1"/>
    <property type="molecule type" value="Genomic_DNA"/>
</dbReference>
<evidence type="ECO:0000313" key="2">
    <source>
        <dbReference type="EMBL" id="PPQ75241.1"/>
    </source>
</evidence>
<name>A0A409W9R1_9AGAR</name>
<accession>A0A409W9R1</accession>
<protein>
    <submittedName>
        <fullName evidence="2">Uncharacterized protein</fullName>
    </submittedName>
</protein>
<gene>
    <name evidence="2" type="ORF">CVT24_007672</name>
</gene>
<comment type="caution">
    <text evidence="2">The sequence shown here is derived from an EMBL/GenBank/DDBJ whole genome shotgun (WGS) entry which is preliminary data.</text>
</comment>
<keyword evidence="3" id="KW-1185">Reference proteome</keyword>
<dbReference type="Proteomes" id="UP000284842">
    <property type="component" value="Unassembled WGS sequence"/>
</dbReference>
<reference evidence="2 3" key="1">
    <citation type="journal article" date="2018" name="Evol. Lett.">
        <title>Horizontal gene cluster transfer increased hallucinogenic mushroom diversity.</title>
        <authorList>
            <person name="Reynolds H.T."/>
            <person name="Vijayakumar V."/>
            <person name="Gluck-Thaler E."/>
            <person name="Korotkin H.B."/>
            <person name="Matheny P.B."/>
            <person name="Slot J.C."/>
        </authorList>
    </citation>
    <scope>NUCLEOTIDE SEQUENCE [LARGE SCALE GENOMIC DNA]</scope>
    <source>
        <strain evidence="2 3">2629</strain>
    </source>
</reference>
<sequence length="67" mass="7151">MSSEKSIKNWPVDSDPLGPPPLTPGPTATTFPHIYDPPQPVQPSDNTLYAKKPANTTTGTKKSESST</sequence>
<organism evidence="2 3">
    <name type="scientific">Panaeolus cyanescens</name>
    <dbReference type="NCBI Taxonomy" id="181874"/>
    <lineage>
        <taxon>Eukaryota</taxon>
        <taxon>Fungi</taxon>
        <taxon>Dikarya</taxon>
        <taxon>Basidiomycota</taxon>
        <taxon>Agaricomycotina</taxon>
        <taxon>Agaricomycetes</taxon>
        <taxon>Agaricomycetidae</taxon>
        <taxon>Agaricales</taxon>
        <taxon>Agaricineae</taxon>
        <taxon>Galeropsidaceae</taxon>
        <taxon>Panaeolus</taxon>
    </lineage>
</organism>
<feature type="region of interest" description="Disordered" evidence="1">
    <location>
        <begin position="1"/>
        <end position="67"/>
    </location>
</feature>
<evidence type="ECO:0000313" key="3">
    <source>
        <dbReference type="Proteomes" id="UP000284842"/>
    </source>
</evidence>
<evidence type="ECO:0000256" key="1">
    <source>
        <dbReference type="SAM" id="MobiDB-lite"/>
    </source>
</evidence>